<dbReference type="VEuPathDB" id="TriTrypDB:TCDM_07503"/>
<protein>
    <submittedName>
        <fullName evidence="1">Uncharacterized protein</fullName>
    </submittedName>
</protein>
<gene>
    <name evidence="1" type="ORF">TCDM_07503</name>
</gene>
<dbReference type="AlphaFoldDB" id="V5B9V1"/>
<dbReference type="Proteomes" id="UP000017861">
    <property type="component" value="Unassembled WGS sequence"/>
</dbReference>
<name>V5B9V1_TRYCR</name>
<sequence>MSITSHTDNVLGYACVCLVCEHSTRTGVCICVSENLTNTQAMPYYHLVTPNRQPTQEELCATEVPPISNKKSNGVDTAHAYGERDPFTWIVFYWASSAGCRPSRRKRSPLAAQRRPHRKSIECCHGGSRDKQQQQCHHRESDACPTCRPSRCFDPCRREKILADCRGILAGSTSPLSINSFREWPCPHPSVVCRDRSQCSLDRGRMPVAKLVQHMPVKPSCSTRPLTSPPHGTTGSSLPLVADIVHTCAWSRKIAFPSS</sequence>
<dbReference type="EMBL" id="AYLP01000090">
    <property type="protein sequence ID" value="ESS64444.1"/>
    <property type="molecule type" value="Genomic_DNA"/>
</dbReference>
<comment type="caution">
    <text evidence="1">The sequence shown here is derived from an EMBL/GenBank/DDBJ whole genome shotgun (WGS) entry which is preliminary data.</text>
</comment>
<proteinExistence type="predicted"/>
<reference evidence="1 2" key="1">
    <citation type="journal article" date="2014" name="Genome Announc.">
        <title>Trypanosoma cruzi Clone Dm28c Draft Genome Sequence.</title>
        <authorList>
            <person name="Grisard E.C."/>
            <person name="Teixeira S.M."/>
            <person name="de Almeida L.G."/>
            <person name="Stoco P.H."/>
            <person name="Gerber A.L."/>
            <person name="Talavera-Lopez C."/>
            <person name="Lima O.C."/>
            <person name="Andersson B."/>
            <person name="de Vasconcelos A.T."/>
        </authorList>
    </citation>
    <scope>NUCLEOTIDE SEQUENCE [LARGE SCALE GENOMIC DNA]</scope>
    <source>
        <strain evidence="1 2">Dm28c</strain>
    </source>
</reference>
<evidence type="ECO:0000313" key="2">
    <source>
        <dbReference type="Proteomes" id="UP000017861"/>
    </source>
</evidence>
<organism evidence="1 2">
    <name type="scientific">Trypanosoma cruzi Dm28c</name>
    <dbReference type="NCBI Taxonomy" id="1416333"/>
    <lineage>
        <taxon>Eukaryota</taxon>
        <taxon>Discoba</taxon>
        <taxon>Euglenozoa</taxon>
        <taxon>Kinetoplastea</taxon>
        <taxon>Metakinetoplastina</taxon>
        <taxon>Trypanosomatida</taxon>
        <taxon>Trypanosomatidae</taxon>
        <taxon>Trypanosoma</taxon>
        <taxon>Schizotrypanum</taxon>
    </lineage>
</organism>
<evidence type="ECO:0000313" key="1">
    <source>
        <dbReference type="EMBL" id="ESS64444.1"/>
    </source>
</evidence>
<accession>V5B9V1</accession>